<reference evidence="3" key="1">
    <citation type="submission" date="2016-01" db="EMBL/GenBank/DDBJ databases">
        <title>Draft genome of Chromobacterium sp. F49.</title>
        <authorList>
            <person name="Hong K.W."/>
        </authorList>
    </citation>
    <scope>NUCLEOTIDE SEQUENCE [LARGE SCALE GENOMIC DNA]</scope>
    <source>
        <strain evidence="3">M63</strain>
    </source>
</reference>
<dbReference type="OrthoDB" id="1927595at2"/>
<evidence type="ECO:0000313" key="2">
    <source>
        <dbReference type="EMBL" id="KZE71684.1"/>
    </source>
</evidence>
<feature type="transmembrane region" description="Helical" evidence="1">
    <location>
        <begin position="74"/>
        <end position="94"/>
    </location>
</feature>
<gene>
    <name evidence="2" type="ORF">AV654_05620</name>
</gene>
<protein>
    <recommendedName>
        <fullName evidence="4">DUF5316 domain-containing protein</fullName>
    </recommendedName>
</protein>
<evidence type="ECO:0000313" key="3">
    <source>
        <dbReference type="Proteomes" id="UP000076563"/>
    </source>
</evidence>
<evidence type="ECO:0000256" key="1">
    <source>
        <dbReference type="SAM" id="Phobius"/>
    </source>
</evidence>
<keyword evidence="1" id="KW-1133">Transmembrane helix</keyword>
<keyword evidence="3" id="KW-1185">Reference proteome</keyword>
<dbReference type="InterPro" id="IPR035167">
    <property type="entry name" value="DUF5316"/>
</dbReference>
<name>A0A163TEZ3_9BACL</name>
<feature type="transmembrane region" description="Helical" evidence="1">
    <location>
        <begin position="28"/>
        <end position="53"/>
    </location>
</feature>
<sequence>MRNSFILGLGCLLVVALTAMFLQDPAIFYTYAGIFGLIFTGVAAILSGSSVSGDRARANYRISTAKDRAARGKWATYCSLIGFPNLLLAAVVYFSSL</sequence>
<accession>A0A163TEZ3</accession>
<dbReference type="Pfam" id="PF17247">
    <property type="entry name" value="DUF5316"/>
    <property type="match status" value="1"/>
</dbReference>
<dbReference type="AlphaFoldDB" id="A0A163TEZ3"/>
<organism evidence="2 3">
    <name type="scientific">Paenibacillus elgii</name>
    <dbReference type="NCBI Taxonomy" id="189691"/>
    <lineage>
        <taxon>Bacteria</taxon>
        <taxon>Bacillati</taxon>
        <taxon>Bacillota</taxon>
        <taxon>Bacilli</taxon>
        <taxon>Bacillales</taxon>
        <taxon>Paenibacillaceae</taxon>
        <taxon>Paenibacillus</taxon>
    </lineage>
</organism>
<dbReference type="Proteomes" id="UP000076563">
    <property type="component" value="Unassembled WGS sequence"/>
</dbReference>
<evidence type="ECO:0008006" key="4">
    <source>
        <dbReference type="Google" id="ProtNLM"/>
    </source>
</evidence>
<proteinExistence type="predicted"/>
<comment type="caution">
    <text evidence="2">The sequence shown here is derived from an EMBL/GenBank/DDBJ whole genome shotgun (WGS) entry which is preliminary data.</text>
</comment>
<keyword evidence="1" id="KW-0472">Membrane</keyword>
<dbReference type="RefSeq" id="WP_063188145.1">
    <property type="nucleotide sequence ID" value="NZ_LQRA01000110.1"/>
</dbReference>
<dbReference type="EMBL" id="LQRA01000110">
    <property type="protein sequence ID" value="KZE71684.1"/>
    <property type="molecule type" value="Genomic_DNA"/>
</dbReference>
<keyword evidence="1" id="KW-0812">Transmembrane</keyword>